<feature type="transmembrane region" description="Helical" evidence="1">
    <location>
        <begin position="224"/>
        <end position="248"/>
    </location>
</feature>
<dbReference type="InterPro" id="IPR004711">
    <property type="entry name" value="Benzoate_Transporter"/>
</dbReference>
<dbReference type="RefSeq" id="WP_217629651.1">
    <property type="nucleotide sequence ID" value="NZ_FNGE01000003.1"/>
</dbReference>
<evidence type="ECO:0000313" key="2">
    <source>
        <dbReference type="EMBL" id="SDK78688.1"/>
    </source>
</evidence>
<keyword evidence="1" id="KW-1133">Transmembrane helix</keyword>
<evidence type="ECO:0000313" key="3">
    <source>
        <dbReference type="Proteomes" id="UP000199555"/>
    </source>
</evidence>
<feature type="transmembrane region" description="Helical" evidence="1">
    <location>
        <begin position="25"/>
        <end position="44"/>
    </location>
</feature>
<feature type="transmembrane region" description="Helical" evidence="1">
    <location>
        <begin position="147"/>
        <end position="175"/>
    </location>
</feature>
<feature type="transmembrane region" description="Helical" evidence="1">
    <location>
        <begin position="56"/>
        <end position="75"/>
    </location>
</feature>
<proteinExistence type="predicted"/>
<keyword evidence="1" id="KW-0812">Transmembrane</keyword>
<dbReference type="GO" id="GO:0042925">
    <property type="term" value="F:benzoate transmembrane transporter activity"/>
    <property type="evidence" value="ECO:0007669"/>
    <property type="project" value="InterPro"/>
</dbReference>
<dbReference type="PANTHER" id="PTHR30199:SF0">
    <property type="entry name" value="INNER MEMBRANE PROTEIN YDCO"/>
    <property type="match status" value="1"/>
</dbReference>
<dbReference type="Pfam" id="PF03594">
    <property type="entry name" value="BenE"/>
    <property type="match status" value="1"/>
</dbReference>
<dbReference type="EMBL" id="FNGE01000003">
    <property type="protein sequence ID" value="SDK78688.1"/>
    <property type="molecule type" value="Genomic_DNA"/>
</dbReference>
<feature type="transmembrane region" description="Helical" evidence="1">
    <location>
        <begin position="326"/>
        <end position="347"/>
    </location>
</feature>
<feature type="transmembrane region" description="Helical" evidence="1">
    <location>
        <begin position="302"/>
        <end position="319"/>
    </location>
</feature>
<dbReference type="GO" id="GO:0005886">
    <property type="term" value="C:plasma membrane"/>
    <property type="evidence" value="ECO:0007669"/>
    <property type="project" value="TreeGrafter"/>
</dbReference>
<keyword evidence="3" id="KW-1185">Reference proteome</keyword>
<name>A0A1G9ERI2_9RHOB</name>
<organism evidence="2 3">
    <name type="scientific">Paracoccus chinensis</name>
    <dbReference type="NCBI Taxonomy" id="525640"/>
    <lineage>
        <taxon>Bacteria</taxon>
        <taxon>Pseudomonadati</taxon>
        <taxon>Pseudomonadota</taxon>
        <taxon>Alphaproteobacteria</taxon>
        <taxon>Rhodobacterales</taxon>
        <taxon>Paracoccaceae</taxon>
        <taxon>Paracoccus</taxon>
    </lineage>
</organism>
<evidence type="ECO:0000256" key="1">
    <source>
        <dbReference type="SAM" id="Phobius"/>
    </source>
</evidence>
<dbReference type="PANTHER" id="PTHR30199">
    <property type="entry name" value="MFS FAMILY TRANSPORTER, PREDICTED SUBSTRATE BENZOATE"/>
    <property type="match status" value="1"/>
</dbReference>
<feature type="transmembrane region" description="Helical" evidence="1">
    <location>
        <begin position="260"/>
        <end position="282"/>
    </location>
</feature>
<reference evidence="3" key="1">
    <citation type="submission" date="2016-10" db="EMBL/GenBank/DDBJ databases">
        <authorList>
            <person name="Varghese N."/>
            <person name="Submissions S."/>
        </authorList>
    </citation>
    <scope>NUCLEOTIDE SEQUENCE [LARGE SCALE GENOMIC DNA]</scope>
    <source>
        <strain evidence="3">CGMCC 1.7655</strain>
    </source>
</reference>
<dbReference type="STRING" id="525640.SAMN04487971_10399"/>
<feature type="transmembrane region" description="Helical" evidence="1">
    <location>
        <begin position="182"/>
        <end position="204"/>
    </location>
</feature>
<accession>A0A1G9ERI2</accession>
<feature type="transmembrane region" description="Helical" evidence="1">
    <location>
        <begin position="378"/>
        <end position="404"/>
    </location>
</feature>
<sequence length="416" mass="41831">MAVAGERTALPAWREAAAAMSPSTVTAGFLSVLVSYAGPLLIYLQAARAMGASDAGFSSWVMAISIAAGVTSIGLSLLTRAPIVTAWSAPGTVLLISIGSDLPFSDVVGAFLVSALVILALGITGLFDRLVAAIPKPVASGMMAGILFGFGLTAMGAIGSAPVIFAVLVTAYLVFTVLLPRYAVVIMLAVGLLLAWLVEGVPMGEIRLSLAHPVLTWPTFSVQALAGLALPLILTTLTGQFLPGMAILRANGYQVAARPIVVICALASLPSALFGGITTALASITLALCAAPDAHPDASRRYAAGVACGLFFCVGGLLAGTIVQLLTLLPVAVIALLAGLALLGAIAKSLGDTLSPEGTTPSDRQAGLLAFMVTTSGVSLLGIGAAFWGVAVGMAAVALSALAARLKRSPASSRIS</sequence>
<dbReference type="NCBIfam" id="TIGR00843">
    <property type="entry name" value="benE"/>
    <property type="match status" value="1"/>
</dbReference>
<keyword evidence="1" id="KW-0472">Membrane</keyword>
<dbReference type="Proteomes" id="UP000199555">
    <property type="component" value="Unassembled WGS sequence"/>
</dbReference>
<feature type="transmembrane region" description="Helical" evidence="1">
    <location>
        <begin position="81"/>
        <end position="100"/>
    </location>
</feature>
<protein>
    <submittedName>
        <fullName evidence="2">Benzoate membrane transport protein</fullName>
    </submittedName>
</protein>
<dbReference type="AlphaFoldDB" id="A0A1G9ERI2"/>
<feature type="transmembrane region" description="Helical" evidence="1">
    <location>
        <begin position="107"/>
        <end position="127"/>
    </location>
</feature>
<gene>
    <name evidence="2" type="ORF">SAMN04487971_10399</name>
</gene>